<dbReference type="PANTHER" id="PTHR42770:SF11">
    <property type="entry name" value="INNER MEMBRANE TRANSPORT PROTEIN YBAT"/>
    <property type="match status" value="1"/>
</dbReference>
<reference evidence="7 8" key="1">
    <citation type="submission" date="2024-03" db="EMBL/GenBank/DDBJ databases">
        <title>Chitinophaga caseinilytica sp. nov., a casein hydrolysing bacterium isolated from forest soil.</title>
        <authorList>
            <person name="Lee D.S."/>
            <person name="Han D.M."/>
            <person name="Baek J.H."/>
            <person name="Choi D.G."/>
            <person name="Jeon J.H."/>
            <person name="Jeon C.O."/>
        </authorList>
    </citation>
    <scope>NUCLEOTIDE SEQUENCE [LARGE SCALE GENOMIC DNA]</scope>
    <source>
        <strain evidence="7 8">KACC 19118</strain>
    </source>
</reference>
<keyword evidence="8" id="KW-1185">Reference proteome</keyword>
<sequence length="440" mass="45989">MVKKTKKGNLSLSAAISMGIGAMIGAGIFALLGQTGAIVGSATWLSFLIAGGITILCGYSFARLGARYPSNGGVLEYLVQAYGVNIYSGGMGIFYYVSMIVLSAVVAKSFGAYAAVLLGHGGADWVQNLTAAGIVAALVVLNFVSVTAFARVEKIFVAVKLTVLFGFAILGFYTIQPENLAFPAHLAPSSLLSSVAVTFFAYTGFNVISGAVEHIDNPAKTLPRAIMTTILLVTGVYIVLAIVVFGNLSADQVVAAKETALAEAARPMLGNTGFVIVSVAALVSSITAINANLFSTGNNSYVMAAYGTLPKAFEKHLWGRGTEGLAITGVCIIALIMLFDLSVIASLGGMAMLLCYSAVNIGHLRVLKETKATPWIAWLAAIVSCGTVILVVIVDATGAPRHLLVTGIFLVFSFLAEWLIRLSTGRKVKPNIVHPKKDAP</sequence>
<feature type="transmembrane region" description="Helical" evidence="6">
    <location>
        <begin position="186"/>
        <end position="205"/>
    </location>
</feature>
<dbReference type="Gene3D" id="1.20.1740.10">
    <property type="entry name" value="Amino acid/polyamine transporter I"/>
    <property type="match status" value="1"/>
</dbReference>
<evidence type="ECO:0000256" key="4">
    <source>
        <dbReference type="ARBA" id="ARBA00022989"/>
    </source>
</evidence>
<keyword evidence="4 6" id="KW-1133">Transmembrane helix</keyword>
<feature type="transmembrane region" description="Helical" evidence="6">
    <location>
        <begin position="225"/>
        <end position="248"/>
    </location>
</feature>
<dbReference type="EMBL" id="CP150096">
    <property type="protein sequence ID" value="WZN47604.1"/>
    <property type="molecule type" value="Genomic_DNA"/>
</dbReference>
<feature type="transmembrane region" description="Helical" evidence="6">
    <location>
        <begin position="325"/>
        <end position="354"/>
    </location>
</feature>
<feature type="transmembrane region" description="Helical" evidence="6">
    <location>
        <begin position="375"/>
        <end position="396"/>
    </location>
</feature>
<dbReference type="PIRSF" id="PIRSF006060">
    <property type="entry name" value="AA_transporter"/>
    <property type="match status" value="1"/>
</dbReference>
<name>A0ABZ2Z5S1_9BACT</name>
<dbReference type="InterPro" id="IPR002293">
    <property type="entry name" value="AA/rel_permease1"/>
</dbReference>
<dbReference type="PANTHER" id="PTHR42770">
    <property type="entry name" value="AMINO ACID TRANSPORTER-RELATED"/>
    <property type="match status" value="1"/>
</dbReference>
<keyword evidence="3 6" id="KW-0812">Transmembrane</keyword>
<proteinExistence type="predicted"/>
<feature type="transmembrane region" description="Helical" evidence="6">
    <location>
        <begin position="93"/>
        <end position="117"/>
    </location>
</feature>
<accession>A0ABZ2Z5S1</accession>
<comment type="subcellular location">
    <subcellularLocation>
        <location evidence="1">Cell membrane</location>
        <topology evidence="1">Multi-pass membrane protein</topology>
    </subcellularLocation>
</comment>
<keyword evidence="5 6" id="KW-0472">Membrane</keyword>
<evidence type="ECO:0000256" key="5">
    <source>
        <dbReference type="ARBA" id="ARBA00023136"/>
    </source>
</evidence>
<feature type="transmembrane region" description="Helical" evidence="6">
    <location>
        <begin position="129"/>
        <end position="149"/>
    </location>
</feature>
<feature type="transmembrane region" description="Helical" evidence="6">
    <location>
        <begin position="155"/>
        <end position="174"/>
    </location>
</feature>
<dbReference type="RefSeq" id="WP_341842232.1">
    <property type="nucleotide sequence ID" value="NZ_CP149792.1"/>
</dbReference>
<evidence type="ECO:0000256" key="3">
    <source>
        <dbReference type="ARBA" id="ARBA00022692"/>
    </source>
</evidence>
<dbReference type="Pfam" id="PF13520">
    <property type="entry name" value="AA_permease_2"/>
    <property type="match status" value="1"/>
</dbReference>
<feature type="transmembrane region" description="Helical" evidence="6">
    <location>
        <begin position="12"/>
        <end position="32"/>
    </location>
</feature>
<dbReference type="InterPro" id="IPR050367">
    <property type="entry name" value="APC_superfamily"/>
</dbReference>
<protein>
    <submittedName>
        <fullName evidence="7">APC family permease</fullName>
    </submittedName>
</protein>
<feature type="transmembrane region" description="Helical" evidence="6">
    <location>
        <begin position="269"/>
        <end position="289"/>
    </location>
</feature>
<keyword evidence="2" id="KW-1003">Cell membrane</keyword>
<evidence type="ECO:0000256" key="1">
    <source>
        <dbReference type="ARBA" id="ARBA00004651"/>
    </source>
</evidence>
<evidence type="ECO:0000313" key="7">
    <source>
        <dbReference type="EMBL" id="WZN47604.1"/>
    </source>
</evidence>
<feature type="transmembrane region" description="Helical" evidence="6">
    <location>
        <begin position="44"/>
        <end position="62"/>
    </location>
</feature>
<evidence type="ECO:0000313" key="8">
    <source>
        <dbReference type="Proteomes" id="UP001449657"/>
    </source>
</evidence>
<gene>
    <name evidence="7" type="ORF">WJU22_05370</name>
</gene>
<evidence type="ECO:0000256" key="2">
    <source>
        <dbReference type="ARBA" id="ARBA00022475"/>
    </source>
</evidence>
<feature type="transmembrane region" description="Helical" evidence="6">
    <location>
        <begin position="402"/>
        <end position="420"/>
    </location>
</feature>
<dbReference type="Proteomes" id="UP001449657">
    <property type="component" value="Chromosome"/>
</dbReference>
<organism evidence="7 8">
    <name type="scientific">Chitinophaga caseinilytica</name>
    <dbReference type="NCBI Taxonomy" id="2267521"/>
    <lineage>
        <taxon>Bacteria</taxon>
        <taxon>Pseudomonadati</taxon>
        <taxon>Bacteroidota</taxon>
        <taxon>Chitinophagia</taxon>
        <taxon>Chitinophagales</taxon>
        <taxon>Chitinophagaceae</taxon>
        <taxon>Chitinophaga</taxon>
    </lineage>
</organism>
<evidence type="ECO:0000256" key="6">
    <source>
        <dbReference type="SAM" id="Phobius"/>
    </source>
</evidence>